<evidence type="ECO:0000256" key="1">
    <source>
        <dbReference type="ARBA" id="ARBA00004141"/>
    </source>
</evidence>
<sequence length="1038" mass="116050">MESYVGFSETPKTQVDPTLEACEMDEYDTNVPKKHRGTDADRRDMQIHGRKQELHRIFGFVSMMGFGSTLICTWEILLAAAVTSSLTNGGTAGLLWGFVIVAVAFMFIYASLAEMASMSPVSCGQYHWVSEFSPRRCQKYLSYLTGWLCTLGWQTGLAGGSFMVGTIIQGLITLNVSTYEPQPWHGTLIVIAVGCFVVGFNTCLAKKLPFVEGILLMLHVVGLFAIIIPLWVLAPRNNTKAVFTEFTNNGGWPTEGVSFMVGLLPLVISVLGFDSTVHMSPLASTLSISGYMYSCLPPLVLNRNLQQDVMPKRKRGTEKAGAHLTQEPSTYPPLRKSARLLKRDSHQLSPVQKGKKQRRQNRALSSPSTTESTREDRRPAQLSENYTKKSTNDTSFESHFRKTHSAPFGSGASHKRKHEKELGRAGIESPKRPRKTAHPVFARRRTVGARIQSEWQDLPVRKLEFQPSALRGMTTDAGYKRCSPPALGLLHDPVVDGCYMPESQISNPRKRQHTEQYALQPNGTSQPQLKRQKLNHPTTRSQPPAFWDNLSRTWLTRGALRELNRRNNQPASSQPRSQHRRTRRPVTRNFLAELKKTQFVSDYLRHCEPGTSKDIKQFARYGGPDLSDLKGFPEPVDPLNHIMSSSQSSSRGRKRSLASTLDTRLTTNTTNTRTTESSGPYSRNFQQKLIDGGVYPDEYEYPDGRVPPEPDNLEEINGILTHPRPSLSPSQFSNEKFKEFKRADAHVSKENKATKTVIPIIEGKIKDGKCVEGDVLFTNLTPLTNDMLTAAKPDLYYGARPEQLNRRVRDELSGHIIPSTQDDLPIVPNFFLAAKGPNGTAAVARRQACYDGALGARGMYSLQSYEEDEPVHDNNAYTITSIYSDGQLKMYTSHPTQPTSPEGRPEYCMTQLKGYSMTSDPETFRKGATAYRNARDWTKEQRDEAIKRANEKVNDSQVGTLAVDASFGGISSFTTEDSLDEAYMIEALSQESRTSLDEGSNIATDPPESETSTDKLTINYSLTAKRLKRHSKRSHQLQ</sequence>
<dbReference type="eggNOG" id="KOG1289">
    <property type="taxonomic scope" value="Eukaryota"/>
</dbReference>
<dbReference type="OrthoDB" id="5403634at2759"/>
<feature type="region of interest" description="Disordered" evidence="6">
    <location>
        <begin position="561"/>
        <end position="586"/>
    </location>
</feature>
<feature type="transmembrane region" description="Helical" evidence="7">
    <location>
        <begin position="94"/>
        <end position="112"/>
    </location>
</feature>
<feature type="region of interest" description="Disordered" evidence="6">
    <location>
        <begin position="642"/>
        <end position="684"/>
    </location>
</feature>
<comment type="subcellular location">
    <subcellularLocation>
        <location evidence="1">Membrane</location>
        <topology evidence="1">Multi-pass membrane protein</topology>
    </subcellularLocation>
</comment>
<evidence type="ECO:0000313" key="9">
    <source>
        <dbReference type="Proteomes" id="UP000019373"/>
    </source>
</evidence>
<organism evidence="8 9">
    <name type="scientific">Endocarpon pusillum (strain Z07020 / HMAS-L-300199)</name>
    <name type="common">Lichen-forming fungus</name>
    <dbReference type="NCBI Taxonomy" id="1263415"/>
    <lineage>
        <taxon>Eukaryota</taxon>
        <taxon>Fungi</taxon>
        <taxon>Dikarya</taxon>
        <taxon>Ascomycota</taxon>
        <taxon>Pezizomycotina</taxon>
        <taxon>Eurotiomycetes</taxon>
        <taxon>Chaetothyriomycetidae</taxon>
        <taxon>Verrucariales</taxon>
        <taxon>Verrucariaceae</taxon>
        <taxon>Endocarpon</taxon>
    </lineage>
</organism>
<evidence type="ECO:0000256" key="5">
    <source>
        <dbReference type="ARBA" id="ARBA00023136"/>
    </source>
</evidence>
<evidence type="ECO:0008006" key="10">
    <source>
        <dbReference type="Google" id="ProtNLM"/>
    </source>
</evidence>
<dbReference type="Gene3D" id="1.20.1740.10">
    <property type="entry name" value="Amino acid/polyamine transporter I"/>
    <property type="match status" value="1"/>
</dbReference>
<dbReference type="HOGENOM" id="CLU_293014_0_0_1"/>
<dbReference type="AlphaFoldDB" id="U1GBF4"/>
<feature type="transmembrane region" description="Helical" evidence="7">
    <location>
        <begin position="57"/>
        <end position="82"/>
    </location>
</feature>
<feature type="compositionally biased region" description="Polar residues" evidence="6">
    <location>
        <begin position="991"/>
        <end position="1003"/>
    </location>
</feature>
<gene>
    <name evidence="8" type="ORF">EPUS_08645</name>
</gene>
<dbReference type="InterPro" id="IPR002293">
    <property type="entry name" value="AA/rel_permease1"/>
</dbReference>
<evidence type="ECO:0000256" key="2">
    <source>
        <dbReference type="ARBA" id="ARBA00022448"/>
    </source>
</evidence>
<protein>
    <recommendedName>
        <fullName evidence="10">Amino acid permease/ SLC12A domain-containing protein</fullName>
    </recommendedName>
</protein>
<dbReference type="Proteomes" id="UP000019373">
    <property type="component" value="Unassembled WGS sequence"/>
</dbReference>
<evidence type="ECO:0000256" key="4">
    <source>
        <dbReference type="ARBA" id="ARBA00022989"/>
    </source>
</evidence>
<dbReference type="GO" id="GO:0022857">
    <property type="term" value="F:transmembrane transporter activity"/>
    <property type="evidence" value="ECO:0007669"/>
    <property type="project" value="InterPro"/>
</dbReference>
<dbReference type="GeneID" id="19243492"/>
<evidence type="ECO:0000256" key="6">
    <source>
        <dbReference type="SAM" id="MobiDB-lite"/>
    </source>
</evidence>
<feature type="compositionally biased region" description="Polar residues" evidence="6">
    <location>
        <begin position="566"/>
        <end position="576"/>
    </location>
</feature>
<feature type="region of interest" description="Disordered" evidence="6">
    <location>
        <begin position="501"/>
        <end position="547"/>
    </location>
</feature>
<feature type="region of interest" description="Disordered" evidence="6">
    <location>
        <begin position="991"/>
        <end position="1016"/>
    </location>
</feature>
<feature type="transmembrane region" description="Helical" evidence="7">
    <location>
        <begin position="144"/>
        <end position="172"/>
    </location>
</feature>
<feature type="transmembrane region" description="Helical" evidence="7">
    <location>
        <begin position="184"/>
        <end position="204"/>
    </location>
</feature>
<evidence type="ECO:0000256" key="3">
    <source>
        <dbReference type="ARBA" id="ARBA00022692"/>
    </source>
</evidence>
<accession>U1GBF4</accession>
<keyword evidence="3 7" id="KW-0812">Transmembrane</keyword>
<keyword evidence="4 7" id="KW-1133">Transmembrane helix</keyword>
<dbReference type="PANTHER" id="PTHR45649">
    <property type="entry name" value="AMINO-ACID PERMEASE BAT1"/>
    <property type="match status" value="1"/>
</dbReference>
<dbReference type="Pfam" id="PF13520">
    <property type="entry name" value="AA_permease_2"/>
    <property type="match status" value="1"/>
</dbReference>
<feature type="compositionally biased region" description="Polar residues" evidence="6">
    <location>
        <begin position="515"/>
        <end position="542"/>
    </location>
</feature>
<feature type="transmembrane region" description="Helical" evidence="7">
    <location>
        <begin position="216"/>
        <end position="234"/>
    </location>
</feature>
<feature type="region of interest" description="Disordered" evidence="6">
    <location>
        <begin position="310"/>
        <end position="437"/>
    </location>
</feature>
<dbReference type="RefSeq" id="XP_007804980.1">
    <property type="nucleotide sequence ID" value="XM_007806789.1"/>
</dbReference>
<keyword evidence="2" id="KW-0813">Transport</keyword>
<feature type="compositionally biased region" description="Low complexity" evidence="6">
    <location>
        <begin position="660"/>
        <end position="675"/>
    </location>
</feature>
<evidence type="ECO:0000313" key="8">
    <source>
        <dbReference type="EMBL" id="ERF69373.1"/>
    </source>
</evidence>
<keyword evidence="9" id="KW-1185">Reference proteome</keyword>
<feature type="compositionally biased region" description="Polar residues" evidence="6">
    <location>
        <begin position="362"/>
        <end position="371"/>
    </location>
</feature>
<dbReference type="GO" id="GO:0016020">
    <property type="term" value="C:membrane"/>
    <property type="evidence" value="ECO:0007669"/>
    <property type="project" value="UniProtKB-SubCell"/>
</dbReference>
<keyword evidence="5 7" id="KW-0472">Membrane</keyword>
<dbReference type="PANTHER" id="PTHR45649:SF41">
    <property type="entry name" value="TRANSPORTER, PUTATIVE (EUROFUNG)-RELATED"/>
    <property type="match status" value="1"/>
</dbReference>
<evidence type="ECO:0000256" key="7">
    <source>
        <dbReference type="SAM" id="Phobius"/>
    </source>
</evidence>
<proteinExistence type="predicted"/>
<reference evidence="9" key="1">
    <citation type="journal article" date="2014" name="BMC Genomics">
        <title>Genome characteristics reveal the impact of lichenization on lichen-forming fungus Endocarpon pusillum Hedwig (Verrucariales, Ascomycota).</title>
        <authorList>
            <person name="Wang Y.-Y."/>
            <person name="Liu B."/>
            <person name="Zhang X.-Y."/>
            <person name="Zhou Q.-M."/>
            <person name="Zhang T."/>
            <person name="Li H."/>
            <person name="Yu Y.-F."/>
            <person name="Zhang X.-L."/>
            <person name="Hao X.-Y."/>
            <person name="Wang M."/>
            <person name="Wang L."/>
            <person name="Wei J.-C."/>
        </authorList>
    </citation>
    <scope>NUCLEOTIDE SEQUENCE [LARGE SCALE GENOMIC DNA]</scope>
    <source>
        <strain evidence="9">Z07020 / HMAS-L-300199</strain>
    </source>
</reference>
<dbReference type="EMBL" id="KE721425">
    <property type="protein sequence ID" value="ERF69373.1"/>
    <property type="molecule type" value="Genomic_DNA"/>
</dbReference>
<feature type="compositionally biased region" description="Basic residues" evidence="6">
    <location>
        <begin position="577"/>
        <end position="586"/>
    </location>
</feature>
<feature type="compositionally biased region" description="Basic and acidic residues" evidence="6">
    <location>
        <begin position="386"/>
        <end position="400"/>
    </location>
</feature>
<name>U1GBF4_ENDPU</name>